<dbReference type="EMBL" id="PXVD01000006">
    <property type="protein sequence ID" value="MDJ1370706.1"/>
    <property type="molecule type" value="Genomic_DNA"/>
</dbReference>
<evidence type="ECO:0000313" key="4">
    <source>
        <dbReference type="EMBL" id="MDJ1370706.1"/>
    </source>
</evidence>
<dbReference type="Pfam" id="PF14542">
    <property type="entry name" value="Acetyltransf_CG"/>
    <property type="match status" value="1"/>
</dbReference>
<dbReference type="PANTHER" id="PTHR31435:SF10">
    <property type="entry name" value="BSR4717 PROTEIN"/>
    <property type="match status" value="1"/>
</dbReference>
<proteinExistence type="predicted"/>
<dbReference type="InterPro" id="IPR045057">
    <property type="entry name" value="Gcn5-rel_NAT"/>
</dbReference>
<feature type="domain" description="N-acetyltransferase" evidence="3">
    <location>
        <begin position="22"/>
        <end position="109"/>
    </location>
</feature>
<dbReference type="Proteomes" id="UP001170379">
    <property type="component" value="Unassembled WGS sequence"/>
</dbReference>
<dbReference type="InterPro" id="IPR000182">
    <property type="entry name" value="GNAT_dom"/>
</dbReference>
<dbReference type="RefSeq" id="WP_084147439.1">
    <property type="nucleotide sequence ID" value="NZ_CP028426.1"/>
</dbReference>
<comment type="caution">
    <text evidence="4">The sequence shown here is derived from an EMBL/GenBank/DDBJ whole genome shotgun (WGS) entry which is preliminary data.</text>
</comment>
<dbReference type="SUPFAM" id="SSF55729">
    <property type="entry name" value="Acyl-CoA N-acyltransferases (Nat)"/>
    <property type="match status" value="1"/>
</dbReference>
<dbReference type="PANTHER" id="PTHR31435">
    <property type="entry name" value="PROTEIN NATD1"/>
    <property type="match status" value="1"/>
</dbReference>
<feature type="region of interest" description="Disordered" evidence="1">
    <location>
        <begin position="1"/>
        <end position="26"/>
    </location>
</feature>
<organism evidence="4 5">
    <name type="scientific">Gulosibacter molinativorax</name>
    <dbReference type="NCBI Taxonomy" id="256821"/>
    <lineage>
        <taxon>Bacteria</taxon>
        <taxon>Bacillati</taxon>
        <taxon>Actinomycetota</taxon>
        <taxon>Actinomycetes</taxon>
        <taxon>Micrococcales</taxon>
        <taxon>Microbacteriaceae</taxon>
        <taxon>Gulosibacter</taxon>
    </lineage>
</organism>
<sequence>MTETTASETPETETQKAEYSFSHDPGHNRYVANYDGDIVGFAAYRPAADGVHFNHTVVDQAHQGEGVASRLIRYALDDFERTSNQAVIPDCSYVRAWLQNHPDYQHLTEERA</sequence>
<feature type="domain" description="N-acetyltransferase" evidence="2">
    <location>
        <begin position="1"/>
        <end position="112"/>
    </location>
</feature>
<keyword evidence="5" id="KW-1185">Reference proteome</keyword>
<evidence type="ECO:0000259" key="2">
    <source>
        <dbReference type="PROSITE" id="PS51186"/>
    </source>
</evidence>
<reference evidence="4" key="1">
    <citation type="submission" date="2018-03" db="EMBL/GenBank/DDBJ databases">
        <authorList>
            <person name="Nunes O.C."/>
            <person name="Lopes A.R."/>
            <person name="Froufe H."/>
            <person name="Munoz-Merida A."/>
            <person name="Barroso C."/>
            <person name="Egas C."/>
        </authorList>
    </citation>
    <scope>NUCLEOTIDE SEQUENCE</scope>
    <source>
        <strain evidence="4">ON4</strain>
    </source>
</reference>
<gene>
    <name evidence="4" type="ORF">C7K25_04895</name>
</gene>
<dbReference type="PROSITE" id="PS51186">
    <property type="entry name" value="GNAT"/>
    <property type="match status" value="1"/>
</dbReference>
<dbReference type="CDD" id="cd04301">
    <property type="entry name" value="NAT_SF"/>
    <property type="match status" value="1"/>
</dbReference>
<evidence type="ECO:0000313" key="5">
    <source>
        <dbReference type="Proteomes" id="UP001170379"/>
    </source>
</evidence>
<reference evidence="4" key="2">
    <citation type="journal article" date="2022" name="Sci. Rep.">
        <title>In silico prediction of the enzymes involved in the degradation of the herbicide molinate by Gulosibacter molinativorax ON4T.</title>
        <authorList>
            <person name="Lopes A.R."/>
            <person name="Bunin E."/>
            <person name="Viana A.T."/>
            <person name="Froufe H."/>
            <person name="Munoz-Merida A."/>
            <person name="Pinho D."/>
            <person name="Figueiredo J."/>
            <person name="Barroso C."/>
            <person name="Vaz-Moreira I."/>
            <person name="Bellanger X."/>
            <person name="Egas C."/>
            <person name="Nunes O.C."/>
        </authorList>
    </citation>
    <scope>NUCLEOTIDE SEQUENCE</scope>
    <source>
        <strain evidence="4">ON4</strain>
    </source>
</reference>
<dbReference type="PROSITE" id="PS51729">
    <property type="entry name" value="GNAT_YJDJ"/>
    <property type="match status" value="1"/>
</dbReference>
<dbReference type="InterPro" id="IPR031165">
    <property type="entry name" value="GNAT_YJDJ"/>
</dbReference>
<dbReference type="InterPro" id="IPR016181">
    <property type="entry name" value="Acyl_CoA_acyltransferase"/>
</dbReference>
<protein>
    <submittedName>
        <fullName evidence="4">N-acetyltransferase</fullName>
    </submittedName>
</protein>
<evidence type="ECO:0000256" key="1">
    <source>
        <dbReference type="SAM" id="MobiDB-lite"/>
    </source>
</evidence>
<accession>A0ABT7C6A1</accession>
<dbReference type="Gene3D" id="3.40.630.30">
    <property type="match status" value="1"/>
</dbReference>
<name>A0ABT7C6A1_9MICO</name>
<evidence type="ECO:0000259" key="3">
    <source>
        <dbReference type="PROSITE" id="PS51729"/>
    </source>
</evidence>